<accession>A0A7J8TC55</accession>
<name>A0A7J8TC55_GOSDV</name>
<protein>
    <submittedName>
        <fullName evidence="1">Uncharacterized protein</fullName>
    </submittedName>
</protein>
<sequence length="18" mass="2032">MDKDVPSAFPPRYGPNLQ</sequence>
<gene>
    <name evidence="1" type="ORF">Godav_005199</name>
</gene>
<dbReference type="EMBL" id="JABFAC010243081">
    <property type="protein sequence ID" value="MBA0635769.1"/>
    <property type="molecule type" value="Genomic_DNA"/>
</dbReference>
<keyword evidence="2" id="KW-1185">Reference proteome</keyword>
<evidence type="ECO:0000313" key="1">
    <source>
        <dbReference type="EMBL" id="MBA0635769.1"/>
    </source>
</evidence>
<dbReference type="AlphaFoldDB" id="A0A7J8TC55"/>
<comment type="caution">
    <text evidence="1">The sequence shown here is derived from an EMBL/GenBank/DDBJ whole genome shotgun (WGS) entry which is preliminary data.</text>
</comment>
<organism evidence="1 2">
    <name type="scientific">Gossypium davidsonii</name>
    <name type="common">Davidson's cotton</name>
    <name type="synonym">Gossypium klotzschianum subsp. davidsonii</name>
    <dbReference type="NCBI Taxonomy" id="34287"/>
    <lineage>
        <taxon>Eukaryota</taxon>
        <taxon>Viridiplantae</taxon>
        <taxon>Streptophyta</taxon>
        <taxon>Embryophyta</taxon>
        <taxon>Tracheophyta</taxon>
        <taxon>Spermatophyta</taxon>
        <taxon>Magnoliopsida</taxon>
        <taxon>eudicotyledons</taxon>
        <taxon>Gunneridae</taxon>
        <taxon>Pentapetalae</taxon>
        <taxon>rosids</taxon>
        <taxon>malvids</taxon>
        <taxon>Malvales</taxon>
        <taxon>Malvaceae</taxon>
        <taxon>Malvoideae</taxon>
        <taxon>Gossypium</taxon>
    </lineage>
</organism>
<dbReference type="Proteomes" id="UP000593561">
    <property type="component" value="Unassembled WGS sequence"/>
</dbReference>
<evidence type="ECO:0000313" key="2">
    <source>
        <dbReference type="Proteomes" id="UP000593561"/>
    </source>
</evidence>
<reference evidence="1 2" key="1">
    <citation type="journal article" date="2019" name="Genome Biol. Evol.">
        <title>Insights into the evolution of the New World diploid cottons (Gossypium, subgenus Houzingenia) based on genome sequencing.</title>
        <authorList>
            <person name="Grover C.E."/>
            <person name="Arick M.A. 2nd"/>
            <person name="Thrash A."/>
            <person name="Conover J.L."/>
            <person name="Sanders W.S."/>
            <person name="Peterson D.G."/>
            <person name="Frelichowski J.E."/>
            <person name="Scheffler J.A."/>
            <person name="Scheffler B.E."/>
            <person name="Wendel J.F."/>
        </authorList>
    </citation>
    <scope>NUCLEOTIDE SEQUENCE [LARGE SCALE GENOMIC DNA]</scope>
    <source>
        <strain evidence="1">27</strain>
        <tissue evidence="1">Leaf</tissue>
    </source>
</reference>
<proteinExistence type="predicted"/>